<accession>F0VI69</accession>
<feature type="compositionally biased region" description="Basic and acidic residues" evidence="1">
    <location>
        <begin position="1009"/>
        <end position="1042"/>
    </location>
</feature>
<gene>
    <name evidence="4" type="ORF">BN1204_032170</name>
    <name evidence="3" type="ORF">NCLIV_032170</name>
</gene>
<dbReference type="SUPFAM" id="SSF46934">
    <property type="entry name" value="UBA-like"/>
    <property type="match status" value="1"/>
</dbReference>
<feature type="compositionally biased region" description="Basic and acidic residues" evidence="1">
    <location>
        <begin position="583"/>
        <end position="595"/>
    </location>
</feature>
<reference evidence="5" key="3">
    <citation type="journal article" date="2012" name="PLoS Pathog.">
        <title>Comparative genomics of the apicomplexan parasites Toxoplasma gondii and Neospora caninum: Coccidia differing in host range and transmission strategy.</title>
        <authorList>
            <person name="Reid A.J."/>
            <person name="Vermont S.J."/>
            <person name="Cotton J.A."/>
            <person name="Harris D."/>
            <person name="Hill-Cawthorne G.A."/>
            <person name="Konen-Waisman S."/>
            <person name="Latham S.M."/>
            <person name="Mourier T."/>
            <person name="Norton R."/>
            <person name="Quail M.A."/>
            <person name="Sanders M."/>
            <person name="Shanmugam D."/>
            <person name="Sohal A."/>
            <person name="Wasmuth J.D."/>
            <person name="Brunk B."/>
            <person name="Grigg M.E."/>
            <person name="Howard J.C."/>
            <person name="Parkinson J."/>
            <person name="Roos D.S."/>
            <person name="Trees A.J."/>
            <person name="Berriman M."/>
            <person name="Pain A."/>
            <person name="Wastling J.M."/>
        </authorList>
    </citation>
    <scope>NUCLEOTIDE SEQUENCE [LARGE SCALE GENOMIC DNA]</scope>
    <source>
        <strain evidence="5">Liverpool</strain>
    </source>
</reference>
<feature type="region of interest" description="Disordered" evidence="1">
    <location>
        <begin position="248"/>
        <end position="281"/>
    </location>
</feature>
<evidence type="ECO:0000313" key="5">
    <source>
        <dbReference type="Proteomes" id="UP000007494"/>
    </source>
</evidence>
<evidence type="ECO:0000313" key="4">
    <source>
        <dbReference type="EMBL" id="CEL67417.1"/>
    </source>
</evidence>
<name>F0VI69_NEOCL</name>
<feature type="compositionally biased region" description="Low complexity" evidence="1">
    <location>
        <begin position="784"/>
        <end position="802"/>
    </location>
</feature>
<feature type="region of interest" description="Disordered" evidence="1">
    <location>
        <begin position="492"/>
        <end position="520"/>
    </location>
</feature>
<dbReference type="EMBL" id="LN714483">
    <property type="protein sequence ID" value="CEL67417.1"/>
    <property type="molecule type" value="Genomic_DNA"/>
</dbReference>
<reference evidence="4" key="4">
    <citation type="journal article" date="2015" name="PLoS ONE">
        <title>Comprehensive Evaluation of Toxoplasma gondii VEG and Neospora caninum LIV Genomes with Tachyzoite Stage Transcriptome and Proteome Defines Novel Transcript Features.</title>
        <authorList>
            <person name="Ramaprasad A."/>
            <person name="Mourier T."/>
            <person name="Naeem R."/>
            <person name="Malas T.B."/>
            <person name="Moussa E."/>
            <person name="Panigrahi A."/>
            <person name="Vermont S.J."/>
            <person name="Otto T.D."/>
            <person name="Wastling J."/>
            <person name="Pain A."/>
        </authorList>
    </citation>
    <scope>NUCLEOTIDE SEQUENCE</scope>
    <source>
        <strain evidence="4">Liverpool</strain>
    </source>
</reference>
<dbReference type="VEuPathDB" id="ToxoDB:NCLIV_032170"/>
<evidence type="ECO:0000313" key="3">
    <source>
        <dbReference type="EMBL" id="CBZ53430.1"/>
    </source>
</evidence>
<feature type="compositionally biased region" description="Basic and acidic residues" evidence="1">
    <location>
        <begin position="492"/>
        <end position="504"/>
    </location>
</feature>
<evidence type="ECO:0000259" key="2">
    <source>
        <dbReference type="PROSITE" id="PS50030"/>
    </source>
</evidence>
<dbReference type="EMBL" id="FR823390">
    <property type="protein sequence ID" value="CBZ53430.1"/>
    <property type="molecule type" value="Genomic_DNA"/>
</dbReference>
<dbReference type="SUPFAM" id="SSF103657">
    <property type="entry name" value="BAR/IMD domain-like"/>
    <property type="match status" value="1"/>
</dbReference>
<feature type="compositionally biased region" description="Basic and acidic residues" evidence="1">
    <location>
        <begin position="808"/>
        <end position="825"/>
    </location>
</feature>
<feature type="compositionally biased region" description="Low complexity" evidence="1">
    <location>
        <begin position="984"/>
        <end position="993"/>
    </location>
</feature>
<dbReference type="InterPro" id="IPR015940">
    <property type="entry name" value="UBA"/>
</dbReference>
<feature type="compositionally biased region" description="Basic and acidic residues" evidence="1">
    <location>
        <begin position="839"/>
        <end position="854"/>
    </location>
</feature>
<feature type="compositionally biased region" description="Basic and acidic residues" evidence="1">
    <location>
        <begin position="765"/>
        <end position="780"/>
    </location>
</feature>
<feature type="compositionally biased region" description="Basic and acidic residues" evidence="1">
    <location>
        <begin position="928"/>
        <end position="959"/>
    </location>
</feature>
<feature type="compositionally biased region" description="Basic and acidic residues" evidence="1">
    <location>
        <begin position="860"/>
        <end position="889"/>
    </location>
</feature>
<evidence type="ECO:0000256" key="1">
    <source>
        <dbReference type="SAM" id="MobiDB-lite"/>
    </source>
</evidence>
<dbReference type="OrthoDB" id="333430at2759"/>
<protein>
    <recommendedName>
        <fullName evidence="2">UBA domain-containing protein</fullName>
    </recommendedName>
</protein>
<dbReference type="RefSeq" id="XP_003883462.1">
    <property type="nucleotide sequence ID" value="XM_003883413.1"/>
</dbReference>
<feature type="compositionally biased region" description="Basic and acidic residues" evidence="1">
    <location>
        <begin position="601"/>
        <end position="628"/>
    </location>
</feature>
<dbReference type="InterPro" id="IPR027267">
    <property type="entry name" value="AH/BAR_dom_sf"/>
</dbReference>
<feature type="compositionally biased region" description="Basic and acidic residues" evidence="1">
    <location>
        <begin position="735"/>
        <end position="757"/>
    </location>
</feature>
<dbReference type="AlphaFoldDB" id="F0VI69"/>
<dbReference type="InterPro" id="IPR009060">
    <property type="entry name" value="UBA-like_sf"/>
</dbReference>
<proteinExistence type="predicted"/>
<feature type="compositionally biased region" description="Basic and acidic residues" evidence="1">
    <location>
        <begin position="648"/>
        <end position="677"/>
    </location>
</feature>
<dbReference type="Gene3D" id="1.10.8.10">
    <property type="entry name" value="DNA helicase RuvA subunit, C-terminal domain"/>
    <property type="match status" value="1"/>
</dbReference>
<reference evidence="3" key="1">
    <citation type="submission" date="2011-02" db="EMBL/GenBank/DDBJ databases">
        <authorList>
            <person name="Aslett M."/>
        </authorList>
    </citation>
    <scope>NUCLEOTIDE SEQUENCE</scope>
    <source>
        <strain evidence="3">Liverpool</strain>
    </source>
</reference>
<dbReference type="Gene3D" id="1.20.1270.60">
    <property type="entry name" value="Arfaptin homology (AH) domain/BAR domain"/>
    <property type="match status" value="1"/>
</dbReference>
<dbReference type="PROSITE" id="PS50030">
    <property type="entry name" value="UBA"/>
    <property type="match status" value="1"/>
</dbReference>
<reference evidence="3" key="2">
    <citation type="submission" date="2011-03" db="EMBL/GenBank/DDBJ databases">
        <title>Comparative genomics and transcriptomics of Neospora caninum and Toxoplasma gondii.</title>
        <authorList>
            <person name="Reid A.J."/>
            <person name="Sohal A."/>
            <person name="Harris D."/>
            <person name="Quail M."/>
            <person name="Sanders M."/>
            <person name="Berriman M."/>
            <person name="Wastling J.M."/>
            <person name="Pain A."/>
        </authorList>
    </citation>
    <scope>NUCLEOTIDE SEQUENCE</scope>
    <source>
        <strain evidence="3">Liverpool</strain>
    </source>
</reference>
<keyword evidence="5" id="KW-1185">Reference proteome</keyword>
<dbReference type="eggNOG" id="ENOG502SH11">
    <property type="taxonomic scope" value="Eukaryota"/>
</dbReference>
<feature type="domain" description="UBA" evidence="2">
    <location>
        <begin position="439"/>
        <end position="485"/>
    </location>
</feature>
<feature type="compositionally biased region" description="Basic and acidic residues" evidence="1">
    <location>
        <begin position="692"/>
        <end position="716"/>
    </location>
</feature>
<dbReference type="OMA" id="TWITDAS"/>
<sequence>MCSTGQSDKEGDVHPRAFLGRSCVSLPLAFEEPPCVPVPGGGGQLEKRASLLPRQLFLSFLPLSSLPPFSHLSPLIMSAPSRKMEDSLAALKSDIVFFLSRLQHGSLETSLKAQDPVFEGMVRDLQRFDESLEALQGGVARFLEGTEHLCAGLSLLSEAAVLHLTKKSDACIARDACLYREAVHRITRADAPHAAYAKLKRDLQFNVTEPLRKHREHNAKLRQEVQIRNRRLAEWLIAQKKLEHLQEKFNAGRRDEAPREKRATSEALDEEERPLGGNSRLLSGARPAEKDVLFAEAAVETARLRFKEVDDVLFEWLQMLDAYKCDIFDSALQTLKYLQYEFFASSAHAVAKVLPSRMEFRPMVEMTPQLLLPQVELELAERAAAEERGSPKSANGTGLTATERLVEKWEREASLCTWITDASSGAPPVLLVQRPEGEEPESEVTVDILSLAVLTAQGFEETFAKRALQKHENDTQAAMDWLLNGGTEELQRQLEEERRAEEKPQSGQGAGGHVSSAGLEDVRLPTTLKWVEKLKAAKRKERQTWQQKRRAEREAAAVAAETLREQDGAAEKVANAESVVSDRGAENAETREPRERRRRGETRGDMRRRAERERRSESGESGGSERVRDARRRGAQRSASLWSDESEGDKSLKKSEREEPSERSRKSRPTELSKENSDLLGEEPTRGGRRQLSSEDEARRRSPRPEKDRVRDADSRRQRRNRKGEETSASSDAFSDNRRERRGEHERRAGGERRGEDWVGCLLDTQDRRSGRGEREKENGRSGGRSTSRATSALSSESAGSSDWDGECEGRRERGRRERPEDDHQSVSSPFAELDEAFADARRGETRASRTKKDSRGRKERREQGQGKEEDSRGKEEDRRDRNEDKMDSVARLPPLPDLLGEFDSATPGQEWDTRQPSFDVSRQPARSRREAGGAETAGDRGEASRRSDPTSSRSRDSESSGAGRVRRRQREEPREKRRGRLDSSVSSRAESSGSDEEARARQSSSGGEDARRTGDVEPRGREERVRADTRDVADTRASIADRMRAFDDLL</sequence>
<dbReference type="Proteomes" id="UP000007494">
    <property type="component" value="Chromosome VIII"/>
</dbReference>
<organism evidence="3 5">
    <name type="scientific">Neospora caninum (strain Liverpool)</name>
    <dbReference type="NCBI Taxonomy" id="572307"/>
    <lineage>
        <taxon>Eukaryota</taxon>
        <taxon>Sar</taxon>
        <taxon>Alveolata</taxon>
        <taxon>Apicomplexa</taxon>
        <taxon>Conoidasida</taxon>
        <taxon>Coccidia</taxon>
        <taxon>Eucoccidiorida</taxon>
        <taxon>Eimeriorina</taxon>
        <taxon>Sarcocystidae</taxon>
        <taxon>Neospora</taxon>
    </lineage>
</organism>
<dbReference type="InParanoid" id="F0VI69"/>
<feature type="region of interest" description="Disordered" evidence="1">
    <location>
        <begin position="556"/>
        <end position="1042"/>
    </location>
</feature>
<dbReference type="GeneID" id="13442604"/>
<feature type="compositionally biased region" description="Basic and acidic residues" evidence="1">
    <location>
        <begin position="248"/>
        <end position="264"/>
    </location>
</feature>